<dbReference type="Proteomes" id="UP001432322">
    <property type="component" value="Unassembled WGS sequence"/>
</dbReference>
<organism evidence="1 2">
    <name type="scientific">Pristionchus fissidentatus</name>
    <dbReference type="NCBI Taxonomy" id="1538716"/>
    <lineage>
        <taxon>Eukaryota</taxon>
        <taxon>Metazoa</taxon>
        <taxon>Ecdysozoa</taxon>
        <taxon>Nematoda</taxon>
        <taxon>Chromadorea</taxon>
        <taxon>Rhabditida</taxon>
        <taxon>Rhabditina</taxon>
        <taxon>Diplogasteromorpha</taxon>
        <taxon>Diplogasteroidea</taxon>
        <taxon>Neodiplogasteridae</taxon>
        <taxon>Pristionchus</taxon>
    </lineage>
</organism>
<sequence>KSGFHYPPNNKEKFNEMVQWAKKWSNKDVEKLEKLNYDDLHKIQIAGEHSSVFGPLFFASVKVGHISTKNYTFDDFYDLKEVVNRLPPHDEKLFGRATGRMQTKLLMELFNMKEED</sequence>
<name>A0AAV5X1K6_9BILA</name>
<evidence type="ECO:0000313" key="2">
    <source>
        <dbReference type="Proteomes" id="UP001432322"/>
    </source>
</evidence>
<comment type="caution">
    <text evidence="1">The sequence shown here is derived from an EMBL/GenBank/DDBJ whole genome shotgun (WGS) entry which is preliminary data.</text>
</comment>
<evidence type="ECO:0000313" key="1">
    <source>
        <dbReference type="EMBL" id="GMT36418.1"/>
    </source>
</evidence>
<feature type="non-terminal residue" evidence="1">
    <location>
        <position position="1"/>
    </location>
</feature>
<keyword evidence="2" id="KW-1185">Reference proteome</keyword>
<gene>
    <name evidence="1" type="ORF">PFISCL1PPCAC_27715</name>
</gene>
<proteinExistence type="predicted"/>
<dbReference type="AlphaFoldDB" id="A0AAV5X1K6"/>
<reference evidence="1" key="1">
    <citation type="submission" date="2023-10" db="EMBL/GenBank/DDBJ databases">
        <title>Genome assembly of Pristionchus species.</title>
        <authorList>
            <person name="Yoshida K."/>
            <person name="Sommer R.J."/>
        </authorList>
    </citation>
    <scope>NUCLEOTIDE SEQUENCE</scope>
    <source>
        <strain evidence="1">RS5133</strain>
    </source>
</reference>
<dbReference type="EMBL" id="BTSY01000007">
    <property type="protein sequence ID" value="GMT36418.1"/>
    <property type="molecule type" value="Genomic_DNA"/>
</dbReference>
<protein>
    <submittedName>
        <fullName evidence="1">Uncharacterized protein</fullName>
    </submittedName>
</protein>
<accession>A0AAV5X1K6</accession>